<feature type="domain" description="Restriction endonuclease type IV Mrr" evidence="1">
    <location>
        <begin position="3"/>
        <end position="68"/>
    </location>
</feature>
<dbReference type="GO" id="GO:0009307">
    <property type="term" value="P:DNA restriction-modification system"/>
    <property type="evidence" value="ECO:0007669"/>
    <property type="project" value="InterPro"/>
</dbReference>
<dbReference type="Proteomes" id="UP000317881">
    <property type="component" value="Unassembled WGS sequence"/>
</dbReference>
<sequence length="749" mass="85560">MGRLTDHDFEVVCRDLFSDILGVPLEIFPRGRDRGIDLRHTGPAGTTIVQCKHWPRATQKTLIGRLIKDELRKVRVLAPDRYIVATTVGLTVDGKEKLRSAFAPYVRSTGDLYGVDEIVAELLRRPDLVRRHFRLWLSSTAVLHTVLNQDQYLRSSWLQKRLQGVADTFVPHEGFERAKQLLDTQQVCVIAGTPGVGKTTVALMLAAWLMGNGYEVHEISQDVDEIGTLWRDDTRQVFLYDDFLGRTTLDAPLNKNEDNRLLSVIREIQETPGKALVMTTRDYLLEHARLRHDRLAEPDVSDAVSVIRLTDLDLRVRGQILYNHVHHSSLPPGDKRRFADPAVWRPVVQHRNFNPRLVEETLRLSARRGQDVAAAMLENLDDPRRVWERIVENELTDEAVHMLEVLFTFRSAPLDDLEESWHWYRKEMDQAADGRTFRRALQLLDGTMVSVEQGRVAFHNPSIEDYVRFHLNVGRAHFLELIRAIVQGEQLRRLVAAGRLADGAGILAGLREHELAVAAAVREMEEDVGSGLFDEDESLSTHLKWVLETAELLDSASLAAYVMQETLSPSSHLQPISHLVSLANSLDVSPLVPQEHAERFREEVADMIHAELLESAEVGDWYRSSTLYDQLHSIPSALVREPVTQDLVRCALQELRRLAAEPEREPRVENLELMEELVDFLWEQGAEDELPEEFATVQDRAERVRAAREAERNERLRQHQAQWAPVEHSDTARDRALVTELMRKLDDTR</sequence>
<dbReference type="InterPro" id="IPR049050">
    <property type="entry name" value="nSTAND3"/>
</dbReference>
<dbReference type="AlphaFoldDB" id="A0A4Y3VN59"/>
<accession>A0A4Y3VN59</accession>
<evidence type="ECO:0000259" key="1">
    <source>
        <dbReference type="Pfam" id="PF04471"/>
    </source>
</evidence>
<dbReference type="Gene3D" id="3.40.50.300">
    <property type="entry name" value="P-loop containing nucleotide triphosphate hydrolases"/>
    <property type="match status" value="1"/>
</dbReference>
<organism evidence="3 4">
    <name type="scientific">Streptomyces spinoverrucosus</name>
    <dbReference type="NCBI Taxonomy" id="284043"/>
    <lineage>
        <taxon>Bacteria</taxon>
        <taxon>Bacillati</taxon>
        <taxon>Actinomycetota</taxon>
        <taxon>Actinomycetes</taxon>
        <taxon>Kitasatosporales</taxon>
        <taxon>Streptomycetaceae</taxon>
        <taxon>Streptomyces</taxon>
    </lineage>
</organism>
<reference evidence="3 4" key="1">
    <citation type="submission" date="2019-06" db="EMBL/GenBank/DDBJ databases">
        <title>Whole genome shotgun sequence of Streptomyces spinoverrucosus NBRC 14228.</title>
        <authorList>
            <person name="Hosoyama A."/>
            <person name="Uohara A."/>
            <person name="Ohji S."/>
            <person name="Ichikawa N."/>
        </authorList>
    </citation>
    <scope>NUCLEOTIDE SEQUENCE [LARGE SCALE GENOMIC DNA]</scope>
    <source>
        <strain evidence="3 4">NBRC 14228</strain>
    </source>
</reference>
<dbReference type="GO" id="GO:0003677">
    <property type="term" value="F:DNA binding"/>
    <property type="evidence" value="ECO:0007669"/>
    <property type="project" value="InterPro"/>
</dbReference>
<proteinExistence type="predicted"/>
<dbReference type="InterPro" id="IPR027417">
    <property type="entry name" value="P-loop_NTPase"/>
</dbReference>
<dbReference type="SUPFAM" id="SSF52540">
    <property type="entry name" value="P-loop containing nucleoside triphosphate hydrolases"/>
    <property type="match status" value="1"/>
</dbReference>
<feature type="domain" description="Novel STAND NTPase 3" evidence="2">
    <location>
        <begin position="169"/>
        <end position="327"/>
    </location>
</feature>
<evidence type="ECO:0000259" key="2">
    <source>
        <dbReference type="Pfam" id="PF20720"/>
    </source>
</evidence>
<dbReference type="GO" id="GO:0004519">
    <property type="term" value="F:endonuclease activity"/>
    <property type="evidence" value="ECO:0007669"/>
    <property type="project" value="InterPro"/>
</dbReference>
<dbReference type="OrthoDB" id="9806903at2"/>
<evidence type="ECO:0000313" key="3">
    <source>
        <dbReference type="EMBL" id="GEC07181.1"/>
    </source>
</evidence>
<dbReference type="InterPro" id="IPR007560">
    <property type="entry name" value="Restrct_endonuc_IV_Mrr"/>
</dbReference>
<comment type="caution">
    <text evidence="3">The sequence shown here is derived from an EMBL/GenBank/DDBJ whole genome shotgun (WGS) entry which is preliminary data.</text>
</comment>
<dbReference type="Pfam" id="PF20720">
    <property type="entry name" value="nSTAND3"/>
    <property type="match status" value="1"/>
</dbReference>
<dbReference type="Pfam" id="PF04471">
    <property type="entry name" value="Mrr_cat"/>
    <property type="match status" value="1"/>
</dbReference>
<name>A0A4Y3VN59_9ACTN</name>
<protein>
    <submittedName>
        <fullName evidence="3">Uncharacterized protein</fullName>
    </submittedName>
</protein>
<keyword evidence="4" id="KW-1185">Reference proteome</keyword>
<evidence type="ECO:0000313" key="4">
    <source>
        <dbReference type="Proteomes" id="UP000317881"/>
    </source>
</evidence>
<dbReference type="EMBL" id="BJND01000036">
    <property type="protein sequence ID" value="GEC07181.1"/>
    <property type="molecule type" value="Genomic_DNA"/>
</dbReference>
<gene>
    <name evidence="3" type="ORF">SSP24_48360</name>
</gene>